<dbReference type="EMBL" id="JAIXMP010000006">
    <property type="protein sequence ID" value="KAI9271553.1"/>
    <property type="molecule type" value="Genomic_DNA"/>
</dbReference>
<evidence type="ECO:0000313" key="2">
    <source>
        <dbReference type="EMBL" id="KAI9271553.1"/>
    </source>
</evidence>
<organism evidence="2 3">
    <name type="scientific">Phascolomyces articulosus</name>
    <dbReference type="NCBI Taxonomy" id="60185"/>
    <lineage>
        <taxon>Eukaryota</taxon>
        <taxon>Fungi</taxon>
        <taxon>Fungi incertae sedis</taxon>
        <taxon>Mucoromycota</taxon>
        <taxon>Mucoromycotina</taxon>
        <taxon>Mucoromycetes</taxon>
        <taxon>Mucorales</taxon>
        <taxon>Lichtheimiaceae</taxon>
        <taxon>Phascolomyces</taxon>
    </lineage>
</organism>
<sequence>MSLDLVEQRFPMLVHATGQDLKQAPNVMANDIKGRIGTAIHRFRAPADAASNDMSRRMSLVIDNVEAVLDQYFPQEEGTPNDKKKKQQEQDMEDELIDPQDGQRLHVDDEGEEIQKEDPYSHSQLLRMYRIANSLSIRIAKRIAVQLDTTKGEGGKKENSEDGKIEQEQQAAAMMRLGGWLFSQTQQLVDHLDSYKSQLPEPVQAHVVQPMIDIAQKEYDILRQELDRKDISRVERARNMLAMSQDMVLMPLLQRSVESMRSHVVSYRSMAQQNRAQVMNELSTKVPFLANIAPMSAFASHHFSMNKKSDQSEGKKLNGVHISPNPEDNMMNPSSTTTAVAAEAC</sequence>
<protein>
    <submittedName>
        <fullName evidence="2">Uncharacterized protein</fullName>
    </submittedName>
</protein>
<feature type="region of interest" description="Disordered" evidence="1">
    <location>
        <begin position="322"/>
        <end position="345"/>
    </location>
</feature>
<reference evidence="2" key="1">
    <citation type="journal article" date="2022" name="IScience">
        <title>Evolution of zygomycete secretomes and the origins of terrestrial fungal ecologies.</title>
        <authorList>
            <person name="Chang Y."/>
            <person name="Wang Y."/>
            <person name="Mondo S."/>
            <person name="Ahrendt S."/>
            <person name="Andreopoulos W."/>
            <person name="Barry K."/>
            <person name="Beard J."/>
            <person name="Benny G.L."/>
            <person name="Blankenship S."/>
            <person name="Bonito G."/>
            <person name="Cuomo C."/>
            <person name="Desiro A."/>
            <person name="Gervers K.A."/>
            <person name="Hundley H."/>
            <person name="Kuo A."/>
            <person name="LaButti K."/>
            <person name="Lang B.F."/>
            <person name="Lipzen A."/>
            <person name="O'Donnell K."/>
            <person name="Pangilinan J."/>
            <person name="Reynolds N."/>
            <person name="Sandor L."/>
            <person name="Smith M.E."/>
            <person name="Tsang A."/>
            <person name="Grigoriev I.V."/>
            <person name="Stajich J.E."/>
            <person name="Spatafora J.W."/>
        </authorList>
    </citation>
    <scope>NUCLEOTIDE SEQUENCE</scope>
    <source>
        <strain evidence="2">RSA 2281</strain>
    </source>
</reference>
<dbReference type="Proteomes" id="UP001209540">
    <property type="component" value="Unassembled WGS sequence"/>
</dbReference>
<proteinExistence type="predicted"/>
<name>A0AAD5PH76_9FUNG</name>
<accession>A0AAD5PH76</accession>
<reference evidence="2" key="2">
    <citation type="submission" date="2023-02" db="EMBL/GenBank/DDBJ databases">
        <authorList>
            <consortium name="DOE Joint Genome Institute"/>
            <person name="Mondo S.J."/>
            <person name="Chang Y."/>
            <person name="Wang Y."/>
            <person name="Ahrendt S."/>
            <person name="Andreopoulos W."/>
            <person name="Barry K."/>
            <person name="Beard J."/>
            <person name="Benny G.L."/>
            <person name="Blankenship S."/>
            <person name="Bonito G."/>
            <person name="Cuomo C."/>
            <person name="Desiro A."/>
            <person name="Gervers K.A."/>
            <person name="Hundley H."/>
            <person name="Kuo A."/>
            <person name="LaButti K."/>
            <person name="Lang B.F."/>
            <person name="Lipzen A."/>
            <person name="O'Donnell K."/>
            <person name="Pangilinan J."/>
            <person name="Reynolds N."/>
            <person name="Sandor L."/>
            <person name="Smith M.W."/>
            <person name="Tsang A."/>
            <person name="Grigoriev I.V."/>
            <person name="Stajich J.E."/>
            <person name="Spatafora J.W."/>
        </authorList>
    </citation>
    <scope>NUCLEOTIDE SEQUENCE</scope>
    <source>
        <strain evidence="2">RSA 2281</strain>
    </source>
</reference>
<comment type="caution">
    <text evidence="2">The sequence shown here is derived from an EMBL/GenBank/DDBJ whole genome shotgun (WGS) entry which is preliminary data.</text>
</comment>
<feature type="region of interest" description="Disordered" evidence="1">
    <location>
        <begin position="72"/>
        <end position="120"/>
    </location>
</feature>
<gene>
    <name evidence="2" type="ORF">BDA99DRAFT_500368</name>
</gene>
<feature type="compositionally biased region" description="Basic and acidic residues" evidence="1">
    <location>
        <begin position="101"/>
        <end position="120"/>
    </location>
</feature>
<evidence type="ECO:0000256" key="1">
    <source>
        <dbReference type="SAM" id="MobiDB-lite"/>
    </source>
</evidence>
<dbReference type="AlphaFoldDB" id="A0AAD5PH76"/>
<evidence type="ECO:0000313" key="3">
    <source>
        <dbReference type="Proteomes" id="UP001209540"/>
    </source>
</evidence>
<keyword evidence="3" id="KW-1185">Reference proteome</keyword>